<evidence type="ECO:0000313" key="2">
    <source>
        <dbReference type="Proteomes" id="UP000198211"/>
    </source>
</evidence>
<keyword evidence="1" id="KW-0548">Nucleotidyltransferase</keyword>
<proteinExistence type="predicted"/>
<keyword evidence="1" id="KW-0808">Transferase</keyword>
<dbReference type="Gene3D" id="3.30.70.270">
    <property type="match status" value="1"/>
</dbReference>
<dbReference type="Proteomes" id="UP000198211">
    <property type="component" value="Unassembled WGS sequence"/>
</dbReference>
<sequence length="264" mass="29633">MPFGLKNAPLMYQQVIDNCLWGFVRLPPEEEAEVDQEVLDYLNLDPQDDRPPGCGTPGCSGCENAHAPRSLPTLANQMTVLKRNIPTPTQMSPVRGRSSYIDDIAHGAPTWDAFLPKSEFGKLSIPYLSHDVSAEGIRATPKIAKGVQDLPFLTAMKGVQSFLDSQNYYHKFIEDYPVIAASLYELSDDQHKIVSTPVLRHPDRTKPFVIIPHPNQWAACVVLSHEHDGLVQPVRFTELRYYIAEKEVITVLRVLQVFKTLIQG</sequence>
<dbReference type="InterPro" id="IPR043502">
    <property type="entry name" value="DNA/RNA_pol_sf"/>
</dbReference>
<dbReference type="GO" id="GO:0003964">
    <property type="term" value="F:RNA-directed DNA polymerase activity"/>
    <property type="evidence" value="ECO:0007669"/>
    <property type="project" value="UniProtKB-KW"/>
</dbReference>
<dbReference type="OrthoDB" id="117339at2759"/>
<dbReference type="InterPro" id="IPR043128">
    <property type="entry name" value="Rev_trsase/Diguanyl_cyclase"/>
</dbReference>
<dbReference type="SUPFAM" id="SSF56672">
    <property type="entry name" value="DNA/RNA polymerases"/>
    <property type="match status" value="1"/>
</dbReference>
<name>A0A225WS61_9STRA</name>
<dbReference type="PANTHER" id="PTHR37984">
    <property type="entry name" value="PROTEIN CBG26694"/>
    <property type="match status" value="1"/>
</dbReference>
<dbReference type="PANTHER" id="PTHR37984:SF5">
    <property type="entry name" value="PROTEIN NYNRIN-LIKE"/>
    <property type="match status" value="1"/>
</dbReference>
<reference evidence="2" key="1">
    <citation type="submission" date="2017-03" db="EMBL/GenBank/DDBJ databases">
        <title>Phytopthora megakarya and P. palmivora, two closely related causual agents of cacao black pod achieved similar genome size and gene model numbers by different mechanisms.</title>
        <authorList>
            <person name="Ali S."/>
            <person name="Shao J."/>
            <person name="Larry D.J."/>
            <person name="Kronmiller B."/>
            <person name="Shen D."/>
            <person name="Strem M.D."/>
            <person name="Melnick R.L."/>
            <person name="Guiltinan M.J."/>
            <person name="Tyler B.M."/>
            <person name="Meinhardt L.W."/>
            <person name="Bailey B.A."/>
        </authorList>
    </citation>
    <scope>NUCLEOTIDE SEQUENCE [LARGE SCALE GENOMIC DNA]</scope>
    <source>
        <strain evidence="2">zdho120</strain>
    </source>
</reference>
<keyword evidence="1" id="KW-0695">RNA-directed DNA polymerase</keyword>
<evidence type="ECO:0000313" key="1">
    <source>
        <dbReference type="EMBL" id="OWZ20434.1"/>
    </source>
</evidence>
<dbReference type="EMBL" id="NBNE01000324">
    <property type="protein sequence ID" value="OWZ20434.1"/>
    <property type="molecule type" value="Genomic_DNA"/>
</dbReference>
<comment type="caution">
    <text evidence="1">The sequence shown here is derived from an EMBL/GenBank/DDBJ whole genome shotgun (WGS) entry which is preliminary data.</text>
</comment>
<organism evidence="1 2">
    <name type="scientific">Phytophthora megakarya</name>
    <dbReference type="NCBI Taxonomy" id="4795"/>
    <lineage>
        <taxon>Eukaryota</taxon>
        <taxon>Sar</taxon>
        <taxon>Stramenopiles</taxon>
        <taxon>Oomycota</taxon>
        <taxon>Peronosporomycetes</taxon>
        <taxon>Peronosporales</taxon>
        <taxon>Peronosporaceae</taxon>
        <taxon>Phytophthora</taxon>
    </lineage>
</organism>
<keyword evidence="2" id="KW-1185">Reference proteome</keyword>
<gene>
    <name evidence="1" type="ORF">PHMEG_0005147</name>
</gene>
<dbReference type="STRING" id="4795.A0A225WS61"/>
<accession>A0A225WS61</accession>
<dbReference type="AlphaFoldDB" id="A0A225WS61"/>
<dbReference type="InterPro" id="IPR050951">
    <property type="entry name" value="Retrovirus_Pol_polyprotein"/>
</dbReference>
<protein>
    <submittedName>
        <fullName evidence="1">Reverse transcriptase</fullName>
    </submittedName>
</protein>